<protein>
    <submittedName>
        <fullName evidence="3">50S ribosomal protein L14e</fullName>
    </submittedName>
</protein>
<evidence type="ECO:0000256" key="1">
    <source>
        <dbReference type="ARBA" id="ARBA00022980"/>
    </source>
</evidence>
<evidence type="ECO:0000313" key="4">
    <source>
        <dbReference type="Proteomes" id="UP001208689"/>
    </source>
</evidence>
<gene>
    <name evidence="3" type="ORF">NEF87_001853</name>
</gene>
<proteinExistence type="predicted"/>
<dbReference type="PANTHER" id="PTHR11127">
    <property type="entry name" value="60S RIBOSOMAL PROTEIN L14"/>
    <property type="match status" value="1"/>
</dbReference>
<dbReference type="CDD" id="cd23702">
    <property type="entry name" value="eL14"/>
    <property type="match status" value="1"/>
</dbReference>
<dbReference type="InterPro" id="IPR039660">
    <property type="entry name" value="Ribosomal_eL14"/>
</dbReference>
<accession>A0ABY6HPX6</accession>
<evidence type="ECO:0000256" key="2">
    <source>
        <dbReference type="ARBA" id="ARBA00023274"/>
    </source>
</evidence>
<dbReference type="GO" id="GO:0005840">
    <property type="term" value="C:ribosome"/>
    <property type="evidence" value="ECO:0007669"/>
    <property type="project" value="UniProtKB-KW"/>
</dbReference>
<evidence type="ECO:0000313" key="3">
    <source>
        <dbReference type="EMBL" id="UYP45568.1"/>
    </source>
</evidence>
<sequence>MPVFEVGRVAYKTLGREAGLACVIVEVIDKSYVLVDGIKVRRRRANVRHLAPTPEKIDIKKGAKTAAVKKAVIAAKMEEKFSNRMKLDL</sequence>
<name>A0ABY6HPX6_9ARCH</name>
<dbReference type="PANTHER" id="PTHR11127:SF2">
    <property type="entry name" value="LARGE RIBOSOMAL SUBUNIT PROTEIN EL14"/>
    <property type="match status" value="1"/>
</dbReference>
<dbReference type="InterPro" id="IPR008991">
    <property type="entry name" value="Translation_prot_SH3-like_sf"/>
</dbReference>
<keyword evidence="2" id="KW-0687">Ribonucleoprotein</keyword>
<organism evidence="3 4">
    <name type="scientific">Candidatus Lokiarchaeum ossiferum</name>
    <dbReference type="NCBI Taxonomy" id="2951803"/>
    <lineage>
        <taxon>Archaea</taxon>
        <taxon>Promethearchaeati</taxon>
        <taxon>Promethearchaeota</taxon>
        <taxon>Promethearchaeia</taxon>
        <taxon>Promethearchaeales</taxon>
        <taxon>Promethearchaeaceae</taxon>
        <taxon>Candidatus Lokiarchaeum</taxon>
    </lineage>
</organism>
<keyword evidence="1 3" id="KW-0689">Ribosomal protein</keyword>
<dbReference type="InterPro" id="IPR014722">
    <property type="entry name" value="Rib_uL2_dom2"/>
</dbReference>
<dbReference type="NCBIfam" id="NF003320">
    <property type="entry name" value="PRK04333.1"/>
    <property type="match status" value="1"/>
</dbReference>
<dbReference type="EMBL" id="CP104013">
    <property type="protein sequence ID" value="UYP45568.1"/>
    <property type="molecule type" value="Genomic_DNA"/>
</dbReference>
<dbReference type="SUPFAM" id="SSF50104">
    <property type="entry name" value="Translation proteins SH3-like domain"/>
    <property type="match status" value="1"/>
</dbReference>
<reference evidence="3" key="1">
    <citation type="submission" date="2022-09" db="EMBL/GenBank/DDBJ databases">
        <title>Actin cytoskeleton and complex cell architecture in an #Asgard archaeon.</title>
        <authorList>
            <person name="Ponce Toledo R.I."/>
            <person name="Schleper C."/>
            <person name="Rodrigues Oliveira T."/>
            <person name="Wollweber F."/>
            <person name="Xu J."/>
            <person name="Rittmann S."/>
            <person name="Klingl A."/>
            <person name="Pilhofer M."/>
        </authorList>
    </citation>
    <scope>NUCLEOTIDE SEQUENCE</scope>
    <source>
        <strain evidence="3">B-35</strain>
    </source>
</reference>
<dbReference type="Proteomes" id="UP001208689">
    <property type="component" value="Chromosome"/>
</dbReference>
<dbReference type="Gene3D" id="2.30.30.30">
    <property type="match status" value="1"/>
</dbReference>
<keyword evidence="4" id="KW-1185">Reference proteome</keyword>